<evidence type="ECO:0000256" key="4">
    <source>
        <dbReference type="ARBA" id="ARBA00022679"/>
    </source>
</evidence>
<protein>
    <recommendedName>
        <fullName evidence="12">SP-RING-type domain-containing protein</fullName>
    </recommendedName>
</protein>
<evidence type="ECO:0000256" key="7">
    <source>
        <dbReference type="ARBA" id="ARBA00022786"/>
    </source>
</evidence>
<feature type="compositionally biased region" description="Acidic residues" evidence="11">
    <location>
        <begin position="193"/>
        <end position="209"/>
    </location>
</feature>
<name>A0AAN7TK74_9PEZI</name>
<comment type="similarity">
    <text evidence="3">Belongs to the NSE2 family.</text>
</comment>
<dbReference type="PROSITE" id="PS51044">
    <property type="entry name" value="ZF_SP_RING"/>
    <property type="match status" value="1"/>
</dbReference>
<dbReference type="Pfam" id="PF11789">
    <property type="entry name" value="zf-Nse"/>
    <property type="match status" value="1"/>
</dbReference>
<evidence type="ECO:0000256" key="11">
    <source>
        <dbReference type="SAM" id="MobiDB-lite"/>
    </source>
</evidence>
<feature type="domain" description="SP-RING-type" evidence="12">
    <location>
        <begin position="298"/>
        <end position="386"/>
    </location>
</feature>
<keyword evidence="9" id="KW-0539">Nucleus</keyword>
<dbReference type="InterPro" id="IPR026846">
    <property type="entry name" value="Nse2(Mms21)"/>
</dbReference>
<sequence>MASSSVRATPNMRSARQSIARDSPASRRPPPSTASGRSTSSNLPDYESPSFPLNAAAQRALTDILRQSNLTSLVSHINSAQGDLADTAADINERVALKQDASRKRSRRSDVNDGDDDGDEDDEISRGLNELQDSVARMTQRMEESMRKMIDGKHGYDHIKENITAVATDARANATTQASTQGRTQRRTRANEDEGEEEEDEEQMQDFDPTDPTAGTQGQIAPVKLFRTKMEDSRTLYQSHSLAERYSKDENYIKFKQLVHDAQQSDTDLPHPRTWFTEEGDVPGPGVMTGNGDGGDYGDDDIAIARTTISTKCPLTLQEFRDPLSSKKCNHNFEADAFKSLLRSATRRVRRKPVVQCPCASCQQELGMDDLHRDPVIIRKIKRIQRAREIRAEEDDEEGDGLGATQRDATMIDDEDEDENGADVDALLERQTQMKTEPRGTARPAGVPAIIGASRSTAPIELGNGSDEDEESAVEDDVSVDGPAILLAMHKAAIDMRTDDKKPRARNSNAASELRQRITKLEALGQQLPGVQTLSTEQSKAVHAVETQSNGTSAQTSQALAAAGETNQYVAGSFWTILASEVKALAEVLHQDTGDQDGDGTLDHASTPLDSGTSMETIPEQSGNATGESFLFGVVTPTGSSGSLPVLDSTVERTLFAT</sequence>
<dbReference type="GO" id="GO:0005634">
    <property type="term" value="C:nucleus"/>
    <property type="evidence" value="ECO:0007669"/>
    <property type="project" value="UniProtKB-SubCell"/>
</dbReference>
<comment type="subcellular location">
    <subcellularLocation>
        <location evidence="1">Nucleus</location>
    </subcellularLocation>
</comment>
<dbReference type="EMBL" id="JAVRRL010000025">
    <property type="protein sequence ID" value="KAK5113261.1"/>
    <property type="molecule type" value="Genomic_DNA"/>
</dbReference>
<feature type="compositionally biased region" description="Polar residues" evidence="11">
    <location>
        <begin position="608"/>
        <end position="625"/>
    </location>
</feature>
<organism evidence="13 14">
    <name type="scientific">Meristemomyces frigidus</name>
    <dbReference type="NCBI Taxonomy" id="1508187"/>
    <lineage>
        <taxon>Eukaryota</taxon>
        <taxon>Fungi</taxon>
        <taxon>Dikarya</taxon>
        <taxon>Ascomycota</taxon>
        <taxon>Pezizomycotina</taxon>
        <taxon>Dothideomycetes</taxon>
        <taxon>Dothideomycetidae</taxon>
        <taxon>Mycosphaerellales</taxon>
        <taxon>Teratosphaeriaceae</taxon>
        <taxon>Meristemomyces</taxon>
    </lineage>
</organism>
<dbReference type="PANTHER" id="PTHR21330:SF1">
    <property type="entry name" value="E3 SUMO-PROTEIN LIGASE NSE2"/>
    <property type="match status" value="1"/>
</dbReference>
<keyword evidence="6 10" id="KW-0863">Zinc-finger</keyword>
<dbReference type="GO" id="GO:0030915">
    <property type="term" value="C:Smc5-Smc6 complex"/>
    <property type="evidence" value="ECO:0007669"/>
    <property type="project" value="InterPro"/>
</dbReference>
<dbReference type="GO" id="GO:0061665">
    <property type="term" value="F:SUMO ligase activity"/>
    <property type="evidence" value="ECO:0007669"/>
    <property type="project" value="TreeGrafter"/>
</dbReference>
<comment type="caution">
    <text evidence="13">The sequence shown here is derived from an EMBL/GenBank/DDBJ whole genome shotgun (WGS) entry which is preliminary data.</text>
</comment>
<dbReference type="InterPro" id="IPR004181">
    <property type="entry name" value="Znf_MIZ"/>
</dbReference>
<keyword evidence="7" id="KW-0833">Ubl conjugation pathway</keyword>
<dbReference type="GO" id="GO:0000724">
    <property type="term" value="P:double-strand break repair via homologous recombination"/>
    <property type="evidence" value="ECO:0007669"/>
    <property type="project" value="InterPro"/>
</dbReference>
<evidence type="ECO:0000256" key="8">
    <source>
        <dbReference type="ARBA" id="ARBA00022833"/>
    </source>
</evidence>
<evidence type="ECO:0000256" key="9">
    <source>
        <dbReference type="ARBA" id="ARBA00023242"/>
    </source>
</evidence>
<evidence type="ECO:0000259" key="12">
    <source>
        <dbReference type="PROSITE" id="PS51044"/>
    </source>
</evidence>
<feature type="compositionally biased region" description="Polar residues" evidence="11">
    <location>
        <begin position="173"/>
        <end position="183"/>
    </location>
</feature>
<dbReference type="PANTHER" id="PTHR21330">
    <property type="entry name" value="E3 SUMO-PROTEIN LIGASE NSE2"/>
    <property type="match status" value="1"/>
</dbReference>
<dbReference type="InterPro" id="IPR013083">
    <property type="entry name" value="Znf_RING/FYVE/PHD"/>
</dbReference>
<accession>A0AAN7TK74</accession>
<comment type="pathway">
    <text evidence="2">Protein modification; protein sumoylation.</text>
</comment>
<dbReference type="Proteomes" id="UP001310890">
    <property type="component" value="Unassembled WGS sequence"/>
</dbReference>
<keyword evidence="8" id="KW-0862">Zinc</keyword>
<evidence type="ECO:0000313" key="13">
    <source>
        <dbReference type="EMBL" id="KAK5113261.1"/>
    </source>
</evidence>
<feature type="region of interest" description="Disordered" evidence="11">
    <location>
        <begin position="592"/>
        <end position="625"/>
    </location>
</feature>
<dbReference type="GO" id="GO:0016925">
    <property type="term" value="P:protein sumoylation"/>
    <property type="evidence" value="ECO:0007669"/>
    <property type="project" value="TreeGrafter"/>
</dbReference>
<evidence type="ECO:0000313" key="14">
    <source>
        <dbReference type="Proteomes" id="UP001310890"/>
    </source>
</evidence>
<feature type="compositionally biased region" description="Acidic residues" evidence="11">
    <location>
        <begin position="411"/>
        <end position="420"/>
    </location>
</feature>
<dbReference type="AlphaFoldDB" id="A0AAN7TK74"/>
<dbReference type="Gene3D" id="3.30.40.10">
    <property type="entry name" value="Zinc/RING finger domain, C3HC4 (zinc finger)"/>
    <property type="match status" value="1"/>
</dbReference>
<evidence type="ECO:0000256" key="6">
    <source>
        <dbReference type="ARBA" id="ARBA00022771"/>
    </source>
</evidence>
<feature type="region of interest" description="Disordered" evidence="11">
    <location>
        <begin position="167"/>
        <end position="219"/>
    </location>
</feature>
<feature type="compositionally biased region" description="Acidic residues" evidence="11">
    <location>
        <begin position="112"/>
        <end position="123"/>
    </location>
</feature>
<reference evidence="13" key="1">
    <citation type="submission" date="2023-08" db="EMBL/GenBank/DDBJ databases">
        <title>Black Yeasts Isolated from many extreme environments.</title>
        <authorList>
            <person name="Coleine C."/>
            <person name="Stajich J.E."/>
            <person name="Selbmann L."/>
        </authorList>
    </citation>
    <scope>NUCLEOTIDE SEQUENCE</scope>
    <source>
        <strain evidence="13">CCFEE 5401</strain>
    </source>
</reference>
<feature type="compositionally biased region" description="Polar residues" evidence="11">
    <location>
        <begin position="1"/>
        <end position="17"/>
    </location>
</feature>
<keyword evidence="4" id="KW-0808">Transferase</keyword>
<evidence type="ECO:0000256" key="5">
    <source>
        <dbReference type="ARBA" id="ARBA00022723"/>
    </source>
</evidence>
<dbReference type="SUPFAM" id="SSF57850">
    <property type="entry name" value="RING/U-box"/>
    <property type="match status" value="1"/>
</dbReference>
<feature type="region of interest" description="Disordered" evidence="11">
    <location>
        <begin position="98"/>
        <end position="135"/>
    </location>
</feature>
<feature type="region of interest" description="Disordered" evidence="11">
    <location>
        <begin position="1"/>
        <end position="51"/>
    </location>
</feature>
<feature type="region of interest" description="Disordered" evidence="11">
    <location>
        <begin position="389"/>
        <end position="420"/>
    </location>
</feature>
<feature type="compositionally biased region" description="Basic and acidic residues" evidence="11">
    <location>
        <begin position="98"/>
        <end position="111"/>
    </location>
</feature>
<evidence type="ECO:0000256" key="2">
    <source>
        <dbReference type="ARBA" id="ARBA00004718"/>
    </source>
</evidence>
<evidence type="ECO:0000256" key="10">
    <source>
        <dbReference type="PROSITE-ProRule" id="PRU00452"/>
    </source>
</evidence>
<proteinExistence type="inferred from homology"/>
<evidence type="ECO:0000256" key="1">
    <source>
        <dbReference type="ARBA" id="ARBA00004123"/>
    </source>
</evidence>
<evidence type="ECO:0000256" key="3">
    <source>
        <dbReference type="ARBA" id="ARBA00008212"/>
    </source>
</evidence>
<gene>
    <name evidence="13" type="ORF">LTR62_003598</name>
</gene>
<dbReference type="GO" id="GO:0008270">
    <property type="term" value="F:zinc ion binding"/>
    <property type="evidence" value="ECO:0007669"/>
    <property type="project" value="UniProtKB-KW"/>
</dbReference>
<keyword evidence="5" id="KW-0479">Metal-binding</keyword>
<dbReference type="CDD" id="cd16651">
    <property type="entry name" value="SPL-RING_NSE2"/>
    <property type="match status" value="1"/>
</dbReference>